<name>A0AAV7ZNF1_9EUKA</name>
<evidence type="ECO:0000313" key="2">
    <source>
        <dbReference type="EMBL" id="KAJ3442207.1"/>
    </source>
</evidence>
<feature type="compositionally biased region" description="Low complexity" evidence="1">
    <location>
        <begin position="201"/>
        <end position="226"/>
    </location>
</feature>
<keyword evidence="2" id="KW-0238">DNA-binding</keyword>
<comment type="caution">
    <text evidence="2">The sequence shown here is derived from an EMBL/GenBank/DDBJ whole genome shotgun (WGS) entry which is preliminary data.</text>
</comment>
<sequence>MMSFSVHQQTPTQTNESKHLKQTELIEKLKKVRSIKSRLMFWLKLYPESISGLKMEHLIENYTNCNSKTFVAGNPLENKEKDTVSLPKKIKIQRKSLKKLSEYTGVARRSLERGLSSFFFRQFSLQNISPYSREWIIYGQNDKYTTNNLKNISQPNNGSNCKANAGDTASSDCPQLGRNNTGHKKRKTIKQIRFKKKHNNNKNNENNNKNNNNNNNNNINNINNNNSRVKKKSKDHPKNNQSGFNLDSTNTKQPKIHLSQPQYNFQDQVKTNQNLQSVLNENNVQIQKDQEELLFLEFQNRNRKHSFERKSSLQILCEVSQIYKKQKFHPSNLSFHKNLFSFFPQYQNTVQKQQQATQNLLFSNNSKSKLK</sequence>
<evidence type="ECO:0000313" key="3">
    <source>
        <dbReference type="Proteomes" id="UP001146793"/>
    </source>
</evidence>
<dbReference type="Proteomes" id="UP001146793">
    <property type="component" value="Unassembled WGS sequence"/>
</dbReference>
<organism evidence="2 3">
    <name type="scientific">Anaeramoeba flamelloides</name>
    <dbReference type="NCBI Taxonomy" id="1746091"/>
    <lineage>
        <taxon>Eukaryota</taxon>
        <taxon>Metamonada</taxon>
        <taxon>Anaeramoebidae</taxon>
        <taxon>Anaeramoeba</taxon>
    </lineage>
</organism>
<reference evidence="2" key="1">
    <citation type="submission" date="2022-08" db="EMBL/GenBank/DDBJ databases">
        <title>Novel sulphate-reducing endosymbionts in the free-living metamonad Anaeramoeba.</title>
        <authorList>
            <person name="Jerlstrom-Hultqvist J."/>
            <person name="Cepicka I."/>
            <person name="Gallot-Lavallee L."/>
            <person name="Salas-Leiva D."/>
            <person name="Curtis B.A."/>
            <person name="Zahonova K."/>
            <person name="Pipaliya S."/>
            <person name="Dacks J."/>
            <person name="Roger A.J."/>
        </authorList>
    </citation>
    <scope>NUCLEOTIDE SEQUENCE</scope>
    <source>
        <strain evidence="2">Busselton2</strain>
    </source>
</reference>
<proteinExistence type="predicted"/>
<feature type="compositionally biased region" description="Basic residues" evidence="1">
    <location>
        <begin position="181"/>
        <end position="200"/>
    </location>
</feature>
<dbReference type="GO" id="GO:0003677">
    <property type="term" value="F:DNA binding"/>
    <property type="evidence" value="ECO:0007669"/>
    <property type="project" value="UniProtKB-KW"/>
</dbReference>
<feature type="compositionally biased region" description="Polar residues" evidence="1">
    <location>
        <begin position="149"/>
        <end position="180"/>
    </location>
</feature>
<protein>
    <submittedName>
        <fullName evidence="2">Homeobox protein 13-related</fullName>
    </submittedName>
</protein>
<feature type="region of interest" description="Disordered" evidence="1">
    <location>
        <begin position="149"/>
        <end position="253"/>
    </location>
</feature>
<evidence type="ECO:0000256" key="1">
    <source>
        <dbReference type="SAM" id="MobiDB-lite"/>
    </source>
</evidence>
<gene>
    <name evidence="2" type="ORF">M0812_11937</name>
</gene>
<keyword evidence="2" id="KW-0371">Homeobox</keyword>
<dbReference type="EMBL" id="JANTQA010000026">
    <property type="protein sequence ID" value="KAJ3442207.1"/>
    <property type="molecule type" value="Genomic_DNA"/>
</dbReference>
<feature type="compositionally biased region" description="Polar residues" evidence="1">
    <location>
        <begin position="239"/>
        <end position="253"/>
    </location>
</feature>
<accession>A0AAV7ZNF1</accession>
<dbReference type="AlphaFoldDB" id="A0AAV7ZNF1"/>